<gene>
    <name evidence="1" type="ORF">Zm00014a_033120</name>
</gene>
<comment type="caution">
    <text evidence="1">The sequence shown here is derived from an EMBL/GenBank/DDBJ whole genome shotgun (WGS) entry which is preliminary data.</text>
</comment>
<evidence type="ECO:0000313" key="2">
    <source>
        <dbReference type="Proteomes" id="UP000251960"/>
    </source>
</evidence>
<protein>
    <submittedName>
        <fullName evidence="1">Uncharacterized protein</fullName>
    </submittedName>
</protein>
<dbReference type="EMBL" id="NCVQ01000004">
    <property type="protein sequence ID" value="PWZ33722.1"/>
    <property type="molecule type" value="Genomic_DNA"/>
</dbReference>
<accession>A0A3L6FKI6</accession>
<organism evidence="1 2">
    <name type="scientific">Zea mays</name>
    <name type="common">Maize</name>
    <dbReference type="NCBI Taxonomy" id="4577"/>
    <lineage>
        <taxon>Eukaryota</taxon>
        <taxon>Viridiplantae</taxon>
        <taxon>Streptophyta</taxon>
        <taxon>Embryophyta</taxon>
        <taxon>Tracheophyta</taxon>
        <taxon>Spermatophyta</taxon>
        <taxon>Magnoliopsida</taxon>
        <taxon>Liliopsida</taxon>
        <taxon>Poales</taxon>
        <taxon>Poaceae</taxon>
        <taxon>PACMAD clade</taxon>
        <taxon>Panicoideae</taxon>
        <taxon>Andropogonodae</taxon>
        <taxon>Andropogoneae</taxon>
        <taxon>Tripsacinae</taxon>
        <taxon>Zea</taxon>
    </lineage>
</organism>
<proteinExistence type="predicted"/>
<evidence type="ECO:0000313" key="1">
    <source>
        <dbReference type="EMBL" id="PWZ33722.1"/>
    </source>
</evidence>
<name>A0A3L6FKI6_MAIZE</name>
<dbReference type="AlphaFoldDB" id="A0A3L6FKI6"/>
<sequence length="75" mass="8625">MTISRVYCHFSKELTIIISKTQLRGSRCQFSEAGRCRVQNCKNLCRASRLSSQAPRKTFSVFPLRIRPAGARSYR</sequence>
<dbReference type="Proteomes" id="UP000251960">
    <property type="component" value="Chromosome 3"/>
</dbReference>
<reference evidence="1 2" key="1">
    <citation type="journal article" date="2018" name="Nat. Genet.">
        <title>Extensive intraspecific gene order and gene structural variations between Mo17 and other maize genomes.</title>
        <authorList>
            <person name="Sun S."/>
            <person name="Zhou Y."/>
            <person name="Chen J."/>
            <person name="Shi J."/>
            <person name="Zhao H."/>
            <person name="Zhao H."/>
            <person name="Song W."/>
            <person name="Zhang M."/>
            <person name="Cui Y."/>
            <person name="Dong X."/>
            <person name="Liu H."/>
            <person name="Ma X."/>
            <person name="Jiao Y."/>
            <person name="Wang B."/>
            <person name="Wei X."/>
            <person name="Stein J.C."/>
            <person name="Glaubitz J.C."/>
            <person name="Lu F."/>
            <person name="Yu G."/>
            <person name="Liang C."/>
            <person name="Fengler K."/>
            <person name="Li B."/>
            <person name="Rafalski A."/>
            <person name="Schnable P.S."/>
            <person name="Ware D.H."/>
            <person name="Buckler E.S."/>
            <person name="Lai J."/>
        </authorList>
    </citation>
    <scope>NUCLEOTIDE SEQUENCE [LARGE SCALE GENOMIC DNA]</scope>
    <source>
        <strain evidence="2">cv. Missouri 17</strain>
        <tissue evidence="1">Seedling</tissue>
    </source>
</reference>